<gene>
    <name evidence="2" type="ORF">AVEN_63866_1</name>
</gene>
<proteinExistence type="predicted"/>
<keyword evidence="3" id="KW-1185">Reference proteome</keyword>
<dbReference type="Proteomes" id="UP000499080">
    <property type="component" value="Unassembled WGS sequence"/>
</dbReference>
<accession>A0A4Y2URJ5</accession>
<dbReference type="AlphaFoldDB" id="A0A4Y2URJ5"/>
<dbReference type="EMBL" id="BGPR01038300">
    <property type="protein sequence ID" value="GBO14127.1"/>
    <property type="molecule type" value="Genomic_DNA"/>
</dbReference>
<organism evidence="2 3">
    <name type="scientific">Araneus ventricosus</name>
    <name type="common">Orbweaver spider</name>
    <name type="synonym">Epeira ventricosa</name>
    <dbReference type="NCBI Taxonomy" id="182803"/>
    <lineage>
        <taxon>Eukaryota</taxon>
        <taxon>Metazoa</taxon>
        <taxon>Ecdysozoa</taxon>
        <taxon>Arthropoda</taxon>
        <taxon>Chelicerata</taxon>
        <taxon>Arachnida</taxon>
        <taxon>Araneae</taxon>
        <taxon>Araneomorphae</taxon>
        <taxon>Entelegynae</taxon>
        <taxon>Araneoidea</taxon>
        <taxon>Araneidae</taxon>
        <taxon>Araneus</taxon>
    </lineage>
</organism>
<evidence type="ECO:0000256" key="1">
    <source>
        <dbReference type="SAM" id="MobiDB-lite"/>
    </source>
</evidence>
<feature type="compositionally biased region" description="Polar residues" evidence="1">
    <location>
        <begin position="10"/>
        <end position="19"/>
    </location>
</feature>
<sequence>MPQEKIRRITASTPNNLQSPFYDPSGEAMKPVARLTVTRQRVYDKNCSDYEMFGYSTAPYTNPEKNSPVLRSVTYCYTHRHSSNLKDSTTFRIPLSFLYPI</sequence>
<feature type="region of interest" description="Disordered" evidence="1">
    <location>
        <begin position="1"/>
        <end position="23"/>
    </location>
</feature>
<name>A0A4Y2URJ5_ARAVE</name>
<protein>
    <submittedName>
        <fullName evidence="2">Uncharacterized protein</fullName>
    </submittedName>
</protein>
<reference evidence="2 3" key="1">
    <citation type="journal article" date="2019" name="Sci. Rep.">
        <title>Orb-weaving spider Araneus ventricosus genome elucidates the spidroin gene catalogue.</title>
        <authorList>
            <person name="Kono N."/>
            <person name="Nakamura H."/>
            <person name="Ohtoshi R."/>
            <person name="Moran D.A.P."/>
            <person name="Shinohara A."/>
            <person name="Yoshida Y."/>
            <person name="Fujiwara M."/>
            <person name="Mori M."/>
            <person name="Tomita M."/>
            <person name="Arakawa K."/>
        </authorList>
    </citation>
    <scope>NUCLEOTIDE SEQUENCE [LARGE SCALE GENOMIC DNA]</scope>
</reference>
<comment type="caution">
    <text evidence="2">The sequence shown here is derived from an EMBL/GenBank/DDBJ whole genome shotgun (WGS) entry which is preliminary data.</text>
</comment>
<evidence type="ECO:0000313" key="2">
    <source>
        <dbReference type="EMBL" id="GBO14127.1"/>
    </source>
</evidence>
<evidence type="ECO:0000313" key="3">
    <source>
        <dbReference type="Proteomes" id="UP000499080"/>
    </source>
</evidence>
<dbReference type="OrthoDB" id="347314at2759"/>